<evidence type="ECO:0000256" key="9">
    <source>
        <dbReference type="NCBIfam" id="TIGR03303"/>
    </source>
</evidence>
<evidence type="ECO:0000256" key="7">
    <source>
        <dbReference type="ARBA" id="ARBA00023237"/>
    </source>
</evidence>
<dbReference type="PANTHER" id="PTHR12815:SF23">
    <property type="entry name" value="OUTER MEMBRANE PROTEIN ASSEMBLY FACTOR BAMA"/>
    <property type="match status" value="1"/>
</dbReference>
<dbReference type="InterPro" id="IPR023707">
    <property type="entry name" value="OM_assembly_BamA"/>
</dbReference>
<evidence type="ECO:0000256" key="1">
    <source>
        <dbReference type="ARBA" id="ARBA00004370"/>
    </source>
</evidence>
<dbReference type="GO" id="GO:0043165">
    <property type="term" value="P:Gram-negative-bacterium-type cell outer membrane assembly"/>
    <property type="evidence" value="ECO:0007669"/>
    <property type="project" value="UniProtKB-UniRule"/>
</dbReference>
<dbReference type="PANTHER" id="PTHR12815">
    <property type="entry name" value="SORTING AND ASSEMBLY MACHINERY SAMM50 PROTEIN FAMILY MEMBER"/>
    <property type="match status" value="1"/>
</dbReference>
<evidence type="ECO:0000256" key="4">
    <source>
        <dbReference type="ARBA" id="ARBA00022729"/>
    </source>
</evidence>
<keyword evidence="5 8" id="KW-0677">Repeat</keyword>
<dbReference type="Proteomes" id="UP000199356">
    <property type="component" value="Unassembled WGS sequence"/>
</dbReference>
<dbReference type="GO" id="GO:0009279">
    <property type="term" value="C:cell outer membrane"/>
    <property type="evidence" value="ECO:0007669"/>
    <property type="project" value="UniProtKB-SubCell"/>
</dbReference>
<dbReference type="InterPro" id="IPR034746">
    <property type="entry name" value="POTRA"/>
</dbReference>
<dbReference type="PROSITE" id="PS51779">
    <property type="entry name" value="POTRA"/>
    <property type="match status" value="3"/>
</dbReference>
<feature type="domain" description="POTRA" evidence="10">
    <location>
        <begin position="366"/>
        <end position="439"/>
    </location>
</feature>
<evidence type="ECO:0000313" key="11">
    <source>
        <dbReference type="EMBL" id="SFP25882.1"/>
    </source>
</evidence>
<dbReference type="AlphaFoldDB" id="A0A1I5NVV3"/>
<comment type="similarity">
    <text evidence="8">Belongs to the BamA family.</text>
</comment>
<reference evidence="11 12" key="1">
    <citation type="submission" date="2016-10" db="EMBL/GenBank/DDBJ databases">
        <authorList>
            <person name="de Groot N.N."/>
        </authorList>
    </citation>
    <scope>NUCLEOTIDE SEQUENCE [LARGE SCALE GENOMIC DNA]</scope>
    <source>
        <strain evidence="11 12">DSM 19547</strain>
    </source>
</reference>
<name>A0A1I5NVV3_9RHOB</name>
<comment type="subunit">
    <text evidence="8">Part of the Bam complex.</text>
</comment>
<keyword evidence="2 8" id="KW-1134">Transmembrane beta strand</keyword>
<dbReference type="PIRSF" id="PIRSF006076">
    <property type="entry name" value="OM_assembly_OMP85"/>
    <property type="match status" value="1"/>
</dbReference>
<comment type="subcellular location">
    <subcellularLocation>
        <location evidence="8">Cell outer membrane</location>
    </subcellularLocation>
    <subcellularLocation>
        <location evidence="1">Membrane</location>
    </subcellularLocation>
</comment>
<dbReference type="InterPro" id="IPR039910">
    <property type="entry name" value="D15-like"/>
</dbReference>
<dbReference type="GO" id="GO:0051205">
    <property type="term" value="P:protein insertion into membrane"/>
    <property type="evidence" value="ECO:0007669"/>
    <property type="project" value="UniProtKB-UniRule"/>
</dbReference>
<evidence type="ECO:0000256" key="2">
    <source>
        <dbReference type="ARBA" id="ARBA00022452"/>
    </source>
</evidence>
<keyword evidence="4 8" id="KW-0732">Signal</keyword>
<sequence length="794" mass="87721" precursor="true">MRGSAVGAARRETKRAPLRMATTALYLAMAAPLAVVPTLTQAQAFSFTDVRIEGAERVSPGTILSYAEIPRGTAVDAAQLNDAYQRIVQSGLFQTVELVPQGNTLVIRVEEWPTVNRIAFEGNNRLDDEELAALVQTTPRRVYDPGQAEEDARRIVELYEQRGRLAATVSPKIIERADNRVDLVFEIAEGGVVEIERISFVGNRDFSDRRLRRVLATKQAGLLRQVIQRDTFVGDRIAFDQQLLQDFYASRGYVDFQVLDVSSEFSRERNAFFLTFNIREGQSFDFGNVSVSSDIPGVDASAYRRAVASDPGDTYSPTRVDTDVARLERLAIQRGETFVRADPVITRNAREGTLDVNYVLRRGERIFVERIDIEGNQTTLDRVIRRQFRTVEGDPFNPRQIRQAAERIRALGYFETAEVETRQGTAPDQVIVDVDVQEAPTGSLSFGASYSADSGPGLNVSFAERNFLGRGQTLRFEVTTGADSASSAITFIEPYFLGRDLAARLDVFYRIAEQDNTQYNTQVAGFSPALAFPVGENSRLQLRYRLSEERLYGVDGFDPAAPAEQDYSSAILEEEEGSQIVSSIGYTYSYDTRRSGLNPNGGILLEFGQDFAGVGGDAQYVRTEASATVQREVWNGDVLLRGVVEGGALNMISDDSQVTDRFFLSTNQLRGFAPKGIGPRDTAVPNEDALGGNYFAVARLEAEFPIGLPEEYGISGGVFLDAGSVWGLDNVDGGESTTDGIDIVDDDFALRSSVGFSIFWDTPIGPLRLNWAEALQQEDYDETQVFNLTIATQF</sequence>
<gene>
    <name evidence="8" type="primary">bamA</name>
    <name evidence="11" type="ORF">SAMN04488047_104105</name>
</gene>
<dbReference type="STRING" id="441119.SAMN04488047_104105"/>
<proteinExistence type="inferred from homology"/>
<evidence type="ECO:0000256" key="5">
    <source>
        <dbReference type="ARBA" id="ARBA00022737"/>
    </source>
</evidence>
<evidence type="ECO:0000256" key="8">
    <source>
        <dbReference type="HAMAP-Rule" id="MF_01430"/>
    </source>
</evidence>
<dbReference type="Gene3D" id="2.40.160.50">
    <property type="entry name" value="membrane protein fhac: a member of the omp85/tpsb transporter family"/>
    <property type="match status" value="1"/>
</dbReference>
<dbReference type="Pfam" id="PF01103">
    <property type="entry name" value="Omp85"/>
    <property type="match status" value="1"/>
</dbReference>
<keyword evidence="12" id="KW-1185">Reference proteome</keyword>
<evidence type="ECO:0000259" key="10">
    <source>
        <dbReference type="PROSITE" id="PS51779"/>
    </source>
</evidence>
<protein>
    <recommendedName>
        <fullName evidence="8 9">Outer membrane protein assembly factor BamA</fullName>
    </recommendedName>
</protein>
<feature type="domain" description="POTRA" evidence="10">
    <location>
        <begin position="113"/>
        <end position="190"/>
    </location>
</feature>
<organism evidence="11 12">
    <name type="scientific">Tranquillimonas alkanivorans</name>
    <dbReference type="NCBI Taxonomy" id="441119"/>
    <lineage>
        <taxon>Bacteria</taxon>
        <taxon>Pseudomonadati</taxon>
        <taxon>Pseudomonadota</taxon>
        <taxon>Alphaproteobacteria</taxon>
        <taxon>Rhodobacterales</taxon>
        <taxon>Roseobacteraceae</taxon>
        <taxon>Tranquillimonas</taxon>
    </lineage>
</organism>
<dbReference type="Pfam" id="PF07244">
    <property type="entry name" value="POTRA"/>
    <property type="match status" value="3"/>
</dbReference>
<evidence type="ECO:0000256" key="6">
    <source>
        <dbReference type="ARBA" id="ARBA00023136"/>
    </source>
</evidence>
<dbReference type="Gene3D" id="3.10.20.310">
    <property type="entry name" value="membrane protein fhac"/>
    <property type="match status" value="5"/>
</dbReference>
<keyword evidence="7 8" id="KW-0998">Cell outer membrane</keyword>
<feature type="signal peptide" evidence="8">
    <location>
        <begin position="1"/>
        <end position="42"/>
    </location>
</feature>
<evidence type="ECO:0000313" key="12">
    <source>
        <dbReference type="Proteomes" id="UP000199356"/>
    </source>
</evidence>
<keyword evidence="6 8" id="KW-0472">Membrane</keyword>
<dbReference type="HAMAP" id="MF_01430">
    <property type="entry name" value="OM_assembly_BamA"/>
    <property type="match status" value="1"/>
</dbReference>
<keyword evidence="3 8" id="KW-0812">Transmembrane</keyword>
<feature type="domain" description="POTRA" evidence="10">
    <location>
        <begin position="45"/>
        <end position="112"/>
    </location>
</feature>
<evidence type="ECO:0000256" key="3">
    <source>
        <dbReference type="ARBA" id="ARBA00022692"/>
    </source>
</evidence>
<dbReference type="InterPro" id="IPR000184">
    <property type="entry name" value="Bac_surfAg_D15"/>
</dbReference>
<feature type="chain" id="PRO_5011802336" description="Outer membrane protein assembly factor BamA" evidence="8">
    <location>
        <begin position="43"/>
        <end position="794"/>
    </location>
</feature>
<dbReference type="NCBIfam" id="TIGR03303">
    <property type="entry name" value="OM_YaeT"/>
    <property type="match status" value="1"/>
</dbReference>
<accession>A0A1I5NVV3</accession>
<dbReference type="EMBL" id="FOXA01000004">
    <property type="protein sequence ID" value="SFP25882.1"/>
    <property type="molecule type" value="Genomic_DNA"/>
</dbReference>
<comment type="function">
    <text evidence="8">Part of the outer membrane protein assembly complex, which is involved in assembly and insertion of beta-barrel proteins into the outer membrane.</text>
</comment>
<dbReference type="InterPro" id="IPR010827">
    <property type="entry name" value="BamA/TamA_POTRA"/>
</dbReference>